<keyword evidence="3" id="KW-1185">Reference proteome</keyword>
<evidence type="ECO:0000256" key="2">
    <source>
        <dbReference type="SAM" id="Phobius"/>
    </source>
</evidence>
<keyword evidence="2" id="KW-1133">Transmembrane helix</keyword>
<proteinExistence type="predicted"/>
<feature type="compositionally biased region" description="Polar residues" evidence="1">
    <location>
        <begin position="245"/>
        <end position="255"/>
    </location>
</feature>
<evidence type="ECO:0000256" key="1">
    <source>
        <dbReference type="SAM" id="MobiDB-lite"/>
    </source>
</evidence>
<sequence>MSEQEWDDLASSISRLRTAVVVLVVVIVLFCILQIISLIYKATMMRKNSQKRKAERMSRMIAAGRKKKRLASRSSDRRRNIPKYKRSEDVEPSKKATIRLSLSHEDDQRVESRKRTNEQVEKKNKKSQSLSEGSLTVEAALPLGRRGNAGVPPEPTGGKGNTELSNTTKDAPPQAANVDPSIAAATVDKSDEKMPKAPEPPQEVKRTDDQATNLVAKDPALVISNDQKPLPVEKDIAANVKGTENKSSGVSGESTSPKKDAAVIEIPETPSTNASTANESSKVTAKPAPPVTDSTKSAESSSGGKPTPASGKVLELKIGI</sequence>
<evidence type="ECO:0000313" key="4">
    <source>
        <dbReference type="WBParaSite" id="ALUE_0001195201-mRNA-1"/>
    </source>
</evidence>
<feature type="compositionally biased region" description="Basic and acidic residues" evidence="1">
    <location>
        <begin position="188"/>
        <end position="209"/>
    </location>
</feature>
<feature type="compositionally biased region" description="Polar residues" evidence="1">
    <location>
        <begin position="269"/>
        <end position="283"/>
    </location>
</feature>
<feature type="compositionally biased region" description="Basic and acidic residues" evidence="1">
    <location>
        <begin position="74"/>
        <end position="94"/>
    </location>
</feature>
<feature type="compositionally biased region" description="Basic and acidic residues" evidence="1">
    <location>
        <begin position="102"/>
        <end position="122"/>
    </location>
</feature>
<organism evidence="3 4">
    <name type="scientific">Ascaris lumbricoides</name>
    <name type="common">Giant roundworm</name>
    <dbReference type="NCBI Taxonomy" id="6252"/>
    <lineage>
        <taxon>Eukaryota</taxon>
        <taxon>Metazoa</taxon>
        <taxon>Ecdysozoa</taxon>
        <taxon>Nematoda</taxon>
        <taxon>Chromadorea</taxon>
        <taxon>Rhabditida</taxon>
        <taxon>Spirurina</taxon>
        <taxon>Ascaridomorpha</taxon>
        <taxon>Ascaridoidea</taxon>
        <taxon>Ascarididae</taxon>
        <taxon>Ascaris</taxon>
    </lineage>
</organism>
<name>A0A0M3I506_ASCLU</name>
<dbReference type="AlphaFoldDB" id="A0A0M3I506"/>
<feature type="region of interest" description="Disordered" evidence="1">
    <location>
        <begin position="48"/>
        <end position="320"/>
    </location>
</feature>
<keyword evidence="2" id="KW-0812">Transmembrane</keyword>
<dbReference type="Proteomes" id="UP000036681">
    <property type="component" value="Unplaced"/>
</dbReference>
<keyword evidence="2" id="KW-0472">Membrane</keyword>
<accession>A0A0M3I506</accession>
<protein>
    <submittedName>
        <fullName evidence="4">Uncharacterized protein</fullName>
    </submittedName>
</protein>
<dbReference type="WBParaSite" id="ALUE_0001195201-mRNA-1">
    <property type="protein sequence ID" value="ALUE_0001195201-mRNA-1"/>
    <property type="gene ID" value="ALUE_0001195201"/>
</dbReference>
<feature type="transmembrane region" description="Helical" evidence="2">
    <location>
        <begin position="20"/>
        <end position="43"/>
    </location>
</feature>
<reference evidence="4" key="1">
    <citation type="submission" date="2017-02" db="UniProtKB">
        <authorList>
            <consortium name="WormBaseParasite"/>
        </authorList>
    </citation>
    <scope>IDENTIFICATION</scope>
</reference>
<feature type="compositionally biased region" description="Polar residues" evidence="1">
    <location>
        <begin position="292"/>
        <end position="304"/>
    </location>
</feature>
<evidence type="ECO:0000313" key="3">
    <source>
        <dbReference type="Proteomes" id="UP000036681"/>
    </source>
</evidence>